<feature type="chain" id="PRO_5021697059" description="HEAT repeat protein" evidence="2">
    <location>
        <begin position="20"/>
        <end position="379"/>
    </location>
</feature>
<evidence type="ECO:0000313" key="4">
    <source>
        <dbReference type="Proteomes" id="UP000320839"/>
    </source>
</evidence>
<gene>
    <name evidence="3" type="ORF">Pan153_43490</name>
</gene>
<evidence type="ECO:0000313" key="3">
    <source>
        <dbReference type="EMBL" id="QDV19683.1"/>
    </source>
</evidence>
<dbReference type="RefSeq" id="WP_145457651.1">
    <property type="nucleotide sequence ID" value="NZ_CP036317.1"/>
</dbReference>
<dbReference type="Gene3D" id="1.25.10.10">
    <property type="entry name" value="Leucine-rich Repeat Variant"/>
    <property type="match status" value="1"/>
</dbReference>
<dbReference type="AlphaFoldDB" id="A0A518FTL7"/>
<protein>
    <recommendedName>
        <fullName evidence="5">HEAT repeat protein</fullName>
    </recommendedName>
</protein>
<dbReference type="InterPro" id="IPR011989">
    <property type="entry name" value="ARM-like"/>
</dbReference>
<evidence type="ECO:0008006" key="5">
    <source>
        <dbReference type="Google" id="ProtNLM"/>
    </source>
</evidence>
<keyword evidence="1" id="KW-1133">Transmembrane helix</keyword>
<accession>A0A518FTL7</accession>
<dbReference type="EMBL" id="CP036317">
    <property type="protein sequence ID" value="QDV19683.1"/>
    <property type="molecule type" value="Genomic_DNA"/>
</dbReference>
<proteinExistence type="predicted"/>
<reference evidence="3 4" key="1">
    <citation type="submission" date="2019-02" db="EMBL/GenBank/DDBJ databases">
        <title>Deep-cultivation of Planctomycetes and their phenomic and genomic characterization uncovers novel biology.</title>
        <authorList>
            <person name="Wiegand S."/>
            <person name="Jogler M."/>
            <person name="Boedeker C."/>
            <person name="Pinto D."/>
            <person name="Vollmers J."/>
            <person name="Rivas-Marin E."/>
            <person name="Kohn T."/>
            <person name="Peeters S.H."/>
            <person name="Heuer A."/>
            <person name="Rast P."/>
            <person name="Oberbeckmann S."/>
            <person name="Bunk B."/>
            <person name="Jeske O."/>
            <person name="Meyerdierks A."/>
            <person name="Storesund J.E."/>
            <person name="Kallscheuer N."/>
            <person name="Luecker S."/>
            <person name="Lage O.M."/>
            <person name="Pohl T."/>
            <person name="Merkel B.J."/>
            <person name="Hornburger P."/>
            <person name="Mueller R.-W."/>
            <person name="Bruemmer F."/>
            <person name="Labrenz M."/>
            <person name="Spormann A.M."/>
            <person name="Op den Camp H."/>
            <person name="Overmann J."/>
            <person name="Amann R."/>
            <person name="Jetten M.S.M."/>
            <person name="Mascher T."/>
            <person name="Medema M.H."/>
            <person name="Devos D.P."/>
            <person name="Kaster A.-K."/>
            <person name="Ovreas L."/>
            <person name="Rohde M."/>
            <person name="Galperin M.Y."/>
            <person name="Jogler C."/>
        </authorList>
    </citation>
    <scope>NUCLEOTIDE SEQUENCE [LARGE SCALE GENOMIC DNA]</scope>
    <source>
        <strain evidence="3 4">Pan153</strain>
    </source>
</reference>
<evidence type="ECO:0000256" key="1">
    <source>
        <dbReference type="SAM" id="Phobius"/>
    </source>
</evidence>
<name>A0A518FTL7_9PLAN</name>
<feature type="transmembrane region" description="Helical" evidence="1">
    <location>
        <begin position="120"/>
        <end position="139"/>
    </location>
</feature>
<organism evidence="3 4">
    <name type="scientific">Gimesia panareensis</name>
    <dbReference type="NCBI Taxonomy" id="2527978"/>
    <lineage>
        <taxon>Bacteria</taxon>
        <taxon>Pseudomonadati</taxon>
        <taxon>Planctomycetota</taxon>
        <taxon>Planctomycetia</taxon>
        <taxon>Planctomycetales</taxon>
        <taxon>Planctomycetaceae</taxon>
        <taxon>Gimesia</taxon>
    </lineage>
</organism>
<feature type="signal peptide" evidence="2">
    <location>
        <begin position="1"/>
        <end position="19"/>
    </location>
</feature>
<keyword evidence="1" id="KW-0472">Membrane</keyword>
<feature type="transmembrane region" description="Helical" evidence="1">
    <location>
        <begin position="67"/>
        <end position="100"/>
    </location>
</feature>
<dbReference type="OrthoDB" id="259708at2"/>
<evidence type="ECO:0000256" key="2">
    <source>
        <dbReference type="SAM" id="SignalP"/>
    </source>
</evidence>
<keyword evidence="2" id="KW-0732">Signal</keyword>
<feature type="transmembrane region" description="Helical" evidence="1">
    <location>
        <begin position="35"/>
        <end position="55"/>
    </location>
</feature>
<keyword evidence="1" id="KW-0812">Transmembrane</keyword>
<dbReference type="Proteomes" id="UP000320839">
    <property type="component" value="Chromosome"/>
</dbReference>
<sequence length="379" mass="42679" precursor="true">MKQLALSTFVLFCILPHRAAEACMGCVNSVTELQMPFLNDLLLVFAGWLVLTLIFSRPLTRGTRRFFYFGIPFFILGVLMVVPLALGLPLLLCWFVYVLYQILQFFSTRQERILKNLLPIGINVIAVILTVTLICVTSAQASSTPGIIKTLGRIPPFYPHVAHRQMERLIERGPAVVPPLTTALIQGLDRDYISSSRIAQIAYCLSQIDAPQAEATLQDIIEYRMTFQDNSHAKWEAAVCCLYAECAGKRAVPVLRGLLVQGEASQNRYQKFVALIALARTRDPHAVSTVLDHIDFLQEGLNQKYETWDNKMTHVTLQALAEGQRPTDLCASPVYDSLRLGLQPDSSNQSGIEWNEYWNQKLDPTKLKQHWATLLKDNS</sequence>